<dbReference type="EMBL" id="JXCE01000410">
    <property type="protein sequence ID" value="KPA37463.1"/>
    <property type="molecule type" value="Genomic_DNA"/>
</dbReference>
<feature type="domain" description="PD-(D/E)XK nuclease-like" evidence="2">
    <location>
        <begin position="203"/>
        <end position="429"/>
    </location>
</feature>
<name>A0A0M9EPX3_FUSLA</name>
<organism evidence="3 4">
    <name type="scientific">Fusarium langsethiae</name>
    <dbReference type="NCBI Taxonomy" id="179993"/>
    <lineage>
        <taxon>Eukaryota</taxon>
        <taxon>Fungi</taxon>
        <taxon>Dikarya</taxon>
        <taxon>Ascomycota</taxon>
        <taxon>Pezizomycotina</taxon>
        <taxon>Sordariomycetes</taxon>
        <taxon>Hypocreomycetidae</taxon>
        <taxon>Hypocreales</taxon>
        <taxon>Nectriaceae</taxon>
        <taxon>Fusarium</taxon>
    </lineage>
</organism>
<feature type="compositionally biased region" description="Polar residues" evidence="1">
    <location>
        <begin position="88"/>
        <end position="98"/>
    </location>
</feature>
<feature type="region of interest" description="Disordered" evidence="1">
    <location>
        <begin position="14"/>
        <end position="120"/>
    </location>
</feature>
<dbReference type="Pfam" id="PF20516">
    <property type="entry name" value="PDDEXK_12"/>
    <property type="match status" value="1"/>
</dbReference>
<evidence type="ECO:0000256" key="1">
    <source>
        <dbReference type="SAM" id="MobiDB-lite"/>
    </source>
</evidence>
<feature type="compositionally biased region" description="Low complexity" evidence="1">
    <location>
        <begin position="105"/>
        <end position="118"/>
    </location>
</feature>
<feature type="compositionally biased region" description="Polar residues" evidence="1">
    <location>
        <begin position="48"/>
        <end position="71"/>
    </location>
</feature>
<dbReference type="Proteomes" id="UP000037904">
    <property type="component" value="Unassembled WGS sequence"/>
</dbReference>
<gene>
    <name evidence="3" type="ORF">FLAG1_09720</name>
</gene>
<evidence type="ECO:0000313" key="4">
    <source>
        <dbReference type="Proteomes" id="UP000037904"/>
    </source>
</evidence>
<dbReference type="InterPro" id="IPR046797">
    <property type="entry name" value="PDDEXK_12"/>
</dbReference>
<evidence type="ECO:0000259" key="2">
    <source>
        <dbReference type="Pfam" id="PF20516"/>
    </source>
</evidence>
<evidence type="ECO:0000313" key="3">
    <source>
        <dbReference type="EMBL" id="KPA37463.1"/>
    </source>
</evidence>
<sequence length="449" mass="51223">MGRKTFEFIEKWLEKIPQPQKHSPIDTQRPAKRQKLNRTRWRLPSPERSVSSSDLDQLPQDTTSEMDPQTPNKRRLVDDEATPRPNKAPSNSSRSSFNKDGISFPPSDSSQRSGRSSPVKTFPIVGLDGHYIDARTLDPDQFGFPSALEDILRDINDIGSKIGIVPEYLKPEIQKPSQQYKSLKWLNKSAYISSQDFGLDSDNLIPADRFLSTVENLRLFARRCFELGLDEAGWNNEVHTPILQAVFRGDLWPENAIVDYFPCMNASVTPEYHKFPISPSKVDYCVFIDPAFDNDDGVKEAVKEIQAYSNGTINHTSYSGLAQFPTCISIETKRHGGDQRRADVQTATWHASQWTFLIKHTGDGISELPFLPGVIVQGHEWKFVATTRNGKETIFWSSHQFGNTTTPVGVFQIMAGLHRLRRWSRDVYWPWYKKHVLKLLIPTQIQSFN</sequence>
<dbReference type="AlphaFoldDB" id="A0A0M9EPX3"/>
<reference evidence="3 4" key="1">
    <citation type="submission" date="2015-04" db="EMBL/GenBank/DDBJ databases">
        <title>The draft genome sequence of Fusarium langsethiae, a T-2/HT-2 mycotoxin producer.</title>
        <authorList>
            <person name="Lysoe E."/>
            <person name="Divon H.H."/>
            <person name="Terzi V."/>
            <person name="Orru L."/>
            <person name="Lamontanara A."/>
            <person name="Kolseth A.-K."/>
            <person name="Frandsen R.J."/>
            <person name="Nielsen K."/>
            <person name="Thrane U."/>
        </authorList>
    </citation>
    <scope>NUCLEOTIDE SEQUENCE [LARGE SCALE GENOMIC DNA]</scope>
    <source>
        <strain evidence="3 4">Fl201059</strain>
    </source>
</reference>
<accession>A0A0M9EPX3</accession>
<feature type="compositionally biased region" description="Basic residues" evidence="1">
    <location>
        <begin position="30"/>
        <end position="41"/>
    </location>
</feature>
<comment type="caution">
    <text evidence="3">The sequence shown here is derived from an EMBL/GenBank/DDBJ whole genome shotgun (WGS) entry which is preliminary data.</text>
</comment>
<keyword evidence="4" id="KW-1185">Reference proteome</keyword>
<protein>
    <recommendedName>
        <fullName evidence="2">PD-(D/E)XK nuclease-like domain-containing protein</fullName>
    </recommendedName>
</protein>
<proteinExistence type="predicted"/>